<proteinExistence type="predicted"/>
<feature type="compositionally biased region" description="Low complexity" evidence="1">
    <location>
        <begin position="97"/>
        <end position="106"/>
    </location>
</feature>
<feature type="compositionally biased region" description="Pro residues" evidence="1">
    <location>
        <begin position="107"/>
        <end position="121"/>
    </location>
</feature>
<name>A0AAU8K3Q9_9ACTN</name>
<feature type="compositionally biased region" description="Acidic residues" evidence="1">
    <location>
        <begin position="353"/>
        <end position="362"/>
    </location>
</feature>
<protein>
    <submittedName>
        <fullName evidence="2">Uncharacterized protein</fullName>
    </submittedName>
</protein>
<evidence type="ECO:0000313" key="2">
    <source>
        <dbReference type="EMBL" id="XCM82914.1"/>
    </source>
</evidence>
<feature type="region of interest" description="Disordered" evidence="1">
    <location>
        <begin position="74"/>
        <end position="124"/>
    </location>
</feature>
<evidence type="ECO:0000256" key="1">
    <source>
        <dbReference type="SAM" id="MobiDB-lite"/>
    </source>
</evidence>
<organism evidence="2">
    <name type="scientific">Kitasatospora camelliae</name>
    <dbReference type="NCBI Taxonomy" id="3156397"/>
    <lineage>
        <taxon>Bacteria</taxon>
        <taxon>Bacillati</taxon>
        <taxon>Actinomycetota</taxon>
        <taxon>Actinomycetes</taxon>
        <taxon>Kitasatosporales</taxon>
        <taxon>Streptomycetaceae</taxon>
        <taxon>Kitasatospora</taxon>
    </lineage>
</organism>
<accession>A0AAU8K3Q9</accession>
<sequence>MSARLHIVDHEKIDGHEAGTLVNRSFYLNDMPRLILLCRIFGHRPVVDGYDTTTAMARSAARWVACGRCGVRPSPQGDLDPDQWRLGQRYPGPFSDAAPPTKTDAAPAPPARPQTPGPWPTQPTVTFSGQLVIGRSTYRTLGATLKVGNDGSENALACSLRLGRLGALYLSSGDYGRRIQRRLNAGTYESRVIEVAAHDGSLWWKLWAPRDSWTKGTPRWMDGNTVLNPIDRWLGPVRYSYEDVGPKRPGRVVMPEGDVHEVTLQLQRQRKGRRRGRSVESWTVDWTSSPGIPTRNHSWKGDEVLGSGTDVSDAAVDAGRWAEEACARIAAAMSRDRSHHRWRGPSTFPQPEPEPDFDVEVS</sequence>
<dbReference type="RefSeq" id="WP_354643849.1">
    <property type="nucleotide sequence ID" value="NZ_CP159872.1"/>
</dbReference>
<gene>
    <name evidence="2" type="ORF">ABWK59_30370</name>
</gene>
<dbReference type="EMBL" id="CP159872">
    <property type="protein sequence ID" value="XCM82914.1"/>
    <property type="molecule type" value="Genomic_DNA"/>
</dbReference>
<dbReference type="AlphaFoldDB" id="A0AAU8K3Q9"/>
<reference evidence="2" key="1">
    <citation type="submission" date="2024-06" db="EMBL/GenBank/DDBJ databases">
        <title>The genome sequences of Kitasatospora sp. strain HUAS MG31.</title>
        <authorList>
            <person name="Mo P."/>
        </authorList>
    </citation>
    <scope>NUCLEOTIDE SEQUENCE</scope>
    <source>
        <strain evidence="2">HUAS MG31</strain>
    </source>
</reference>
<feature type="region of interest" description="Disordered" evidence="1">
    <location>
        <begin position="333"/>
        <end position="362"/>
    </location>
</feature>
<dbReference type="KEGG" id="kcm:ABWK59_30370"/>